<comment type="catalytic activity">
    <reaction evidence="1">
        <text>ATP + protein L-histidine = ADP + protein N-phospho-L-histidine.</text>
        <dbReference type="EC" id="2.7.13.3"/>
    </reaction>
</comment>
<dbReference type="Gene3D" id="2.130.10.10">
    <property type="entry name" value="YVTN repeat-like/Quinoprotein amine dehydrogenase"/>
    <property type="match status" value="2"/>
</dbReference>
<dbReference type="GO" id="GO:0000155">
    <property type="term" value="F:phosphorelay sensor kinase activity"/>
    <property type="evidence" value="ECO:0007669"/>
    <property type="project" value="InterPro"/>
</dbReference>
<evidence type="ECO:0000256" key="6">
    <source>
        <dbReference type="ARBA" id="ARBA00022777"/>
    </source>
</evidence>
<dbReference type="SUPFAM" id="SSF63829">
    <property type="entry name" value="Calcium-dependent phosphotriesterase"/>
    <property type="match status" value="3"/>
</dbReference>
<evidence type="ECO:0000259" key="14">
    <source>
        <dbReference type="PROSITE" id="PS01124"/>
    </source>
</evidence>
<evidence type="ECO:0000259" key="16">
    <source>
        <dbReference type="PROSITE" id="PS50110"/>
    </source>
</evidence>
<dbReference type="Gene3D" id="1.10.287.130">
    <property type="match status" value="1"/>
</dbReference>
<dbReference type="SMART" id="SM00342">
    <property type="entry name" value="HTH_ARAC"/>
    <property type="match status" value="1"/>
</dbReference>
<dbReference type="PROSITE" id="PS50110">
    <property type="entry name" value="RESPONSE_REGULATORY"/>
    <property type="match status" value="1"/>
</dbReference>
<dbReference type="SMART" id="SM00388">
    <property type="entry name" value="HisKA"/>
    <property type="match status" value="1"/>
</dbReference>
<dbReference type="GO" id="GO:0003700">
    <property type="term" value="F:DNA-binding transcription factor activity"/>
    <property type="evidence" value="ECO:0007669"/>
    <property type="project" value="InterPro"/>
</dbReference>
<keyword evidence="10" id="KW-0804">Transcription</keyword>
<dbReference type="PANTHER" id="PTHR43547">
    <property type="entry name" value="TWO-COMPONENT HISTIDINE KINASE"/>
    <property type="match status" value="1"/>
</dbReference>
<dbReference type="InterPro" id="IPR001789">
    <property type="entry name" value="Sig_transdc_resp-reg_receiver"/>
</dbReference>
<protein>
    <recommendedName>
        <fullName evidence="2">histidine kinase</fullName>
        <ecNumber evidence="2">2.7.13.3</ecNumber>
    </recommendedName>
</protein>
<keyword evidence="7" id="KW-0067">ATP-binding</keyword>
<dbReference type="InterPro" id="IPR036097">
    <property type="entry name" value="HisK_dim/P_sf"/>
</dbReference>
<evidence type="ECO:0000256" key="8">
    <source>
        <dbReference type="ARBA" id="ARBA00023012"/>
    </source>
</evidence>
<dbReference type="Gene3D" id="3.40.50.2300">
    <property type="match status" value="1"/>
</dbReference>
<dbReference type="Gene3D" id="1.10.10.60">
    <property type="entry name" value="Homeodomain-like"/>
    <property type="match status" value="1"/>
</dbReference>
<dbReference type="Proteomes" id="UP000319040">
    <property type="component" value="Unassembled WGS sequence"/>
</dbReference>
<keyword evidence="13" id="KW-1133">Transmembrane helix</keyword>
<dbReference type="SMART" id="SM00448">
    <property type="entry name" value="REC"/>
    <property type="match status" value="1"/>
</dbReference>
<dbReference type="SUPFAM" id="SSF46689">
    <property type="entry name" value="Homeodomain-like"/>
    <property type="match status" value="1"/>
</dbReference>
<feature type="domain" description="HTH araC/xylS-type" evidence="14">
    <location>
        <begin position="1249"/>
        <end position="1348"/>
    </location>
</feature>
<dbReference type="InterPro" id="IPR011110">
    <property type="entry name" value="Reg_prop"/>
</dbReference>
<name>A0A521C0Y2_SACCC</name>
<dbReference type="Pfam" id="PF07494">
    <property type="entry name" value="Reg_prop"/>
    <property type="match status" value="1"/>
</dbReference>
<dbReference type="InterPro" id="IPR011006">
    <property type="entry name" value="CheY-like_superfamily"/>
</dbReference>
<keyword evidence="13" id="KW-0812">Transmembrane</keyword>
<dbReference type="CDD" id="cd00082">
    <property type="entry name" value="HisKA"/>
    <property type="match status" value="1"/>
</dbReference>
<dbReference type="Pfam" id="PF00072">
    <property type="entry name" value="Response_reg"/>
    <property type="match status" value="1"/>
</dbReference>
<dbReference type="EMBL" id="FXTB01000002">
    <property type="protein sequence ID" value="SMO52451.1"/>
    <property type="molecule type" value="Genomic_DNA"/>
</dbReference>
<proteinExistence type="predicted"/>
<dbReference type="InterPro" id="IPR018060">
    <property type="entry name" value="HTH_AraC"/>
</dbReference>
<keyword evidence="18" id="KW-1185">Reference proteome</keyword>
<dbReference type="InterPro" id="IPR013783">
    <property type="entry name" value="Ig-like_fold"/>
</dbReference>
<dbReference type="InterPro" id="IPR015943">
    <property type="entry name" value="WD40/YVTN_repeat-like_dom_sf"/>
</dbReference>
<dbReference type="Gene3D" id="2.60.40.10">
    <property type="entry name" value="Immunoglobulins"/>
    <property type="match status" value="1"/>
</dbReference>
<dbReference type="SUPFAM" id="SSF47384">
    <property type="entry name" value="Homodimeric domain of signal transducing histidine kinase"/>
    <property type="match status" value="1"/>
</dbReference>
<sequence>MYFRNSYCFKTFIMGIRIILILIFLQVLVSSLQADESKFVRYKTTDGLSFSNVNHLAEDDEGNIYASTRQGLSIFNGTSFIIFNQRNTPGFSNKVSMVLPLEKGYVLMGTSDRGLFLYDKFKERVFPVKSSFNGVDINLTVTSLVKDAKGFLWVGTFKGELFCISLQELLANLKENKTIEWSKAAQLKGAIDALCPFKDMLFAGDESKGIYRVRRVGDEFITDRPIEVSGSSKTYALAIYKDNLWIGTQTGIYRSDSIGSLGYNTTYLLKEPWQLKDNIVRTLSLHNDVLWAGTEGNGLFKLGVDGAGGIEEHFVYSLHKRHGLNSNYILTTLIDSRQNLWLGTWFGGINVMDLTQPAYSFVYDAKNENDIFSNIIWRIEKGQDQLFWLGTQGNGVCKYLNKEGNFKAVFNQNITSVSALHYDSGNNRLYVGSWGNGVKAFNLYNRKPIAREEQKFRDLKDERIYALTPDNKGGLWIGSFQKGLYRYNGNTNEIQKIPLPDEDANPIDIRCILYDSTNTTVWVGSLQQGLFKLQLTPLGEVQHIDHYPNFESADDAISIESLYMDKSRNLWMMLRNGLAVIAPGSDLPQSLPYLQGLVTTGMVEDSTGNIWVSTYKGIHKFKEDMGAPVSILSEYVFYDIAFDRDQNQLLAASDNGLLRIKPDWDAKGGKGIPIMLSQLKVFDQLILPGQPLRGTTILNKKLNYSDTIVLPHFSHTFSIGLNALSFIEPNKNTIHYRLVGFENIWNHIKGASATATYTNVPAGTYTLKVRASGEDSGDSGERRVLTIIKLKPWWASNLALVFYTLLLVFIIYLVYKVLKSRIILKQELNFEKQRLEREHDLHQQKLQFFTNISHDVRTPLTLMIGPLEEMQTSDELPVKFKGKVFRMLKNARMLHHLVDQVLDFRKMETDNLSLNLFQIKLNVFIRYIHLQFKDMALSKNIDFEISCPDEEIILVSDPKKLESILFNLLSNAIKFTRPYGQIFLEIDADESQIYLNVRDTGIGIPESELNNVFVRFYRSRHENVTQGTGIGLTLVKKYVELLGGHITVKSKAGKGTGFFIVWPVRPDAEAFDKYEPLQEQELSAETEADQIKHDSAGGTKKETIVAIDDNTDILEHLTEILQPYYKVFTATNGKDGLNVVQRKNPDLVICDIMMEGMDGIEVTEKIKTNLATSHIPVILLTAKNTVDAKIEGYEKGADSYIEKPFNSQLLITRIKSLIERRRLLKRKFMVLDAPADKVAPTSVDESFLKQVIATIEDNLTDSDFSVQGLVEAMQISQDQLYRKIKAITGLSINHFIRSIRLKKAAQLLREKRMNVSEVMFQVGFNNSSYFTRCFKTEFGATPSEFVNK</sequence>
<dbReference type="SMART" id="SM00387">
    <property type="entry name" value="HATPase_c"/>
    <property type="match status" value="1"/>
</dbReference>
<keyword evidence="5" id="KW-0547">Nucleotide-binding</keyword>
<feature type="domain" description="Histidine kinase" evidence="15">
    <location>
        <begin position="851"/>
        <end position="1066"/>
    </location>
</feature>
<dbReference type="SUPFAM" id="SSF52172">
    <property type="entry name" value="CheY-like"/>
    <property type="match status" value="1"/>
</dbReference>
<dbReference type="GO" id="GO:0005524">
    <property type="term" value="F:ATP binding"/>
    <property type="evidence" value="ECO:0007669"/>
    <property type="project" value="UniProtKB-KW"/>
</dbReference>
<dbReference type="GO" id="GO:0043565">
    <property type="term" value="F:sequence-specific DNA binding"/>
    <property type="evidence" value="ECO:0007669"/>
    <property type="project" value="InterPro"/>
</dbReference>
<dbReference type="Pfam" id="PF02518">
    <property type="entry name" value="HATPase_c"/>
    <property type="match status" value="1"/>
</dbReference>
<dbReference type="SUPFAM" id="SSF55874">
    <property type="entry name" value="ATPase domain of HSP90 chaperone/DNA topoisomerase II/histidine kinase"/>
    <property type="match status" value="1"/>
</dbReference>
<dbReference type="FunFam" id="3.30.565.10:FF:000037">
    <property type="entry name" value="Hybrid sensor histidine kinase/response regulator"/>
    <property type="match status" value="1"/>
</dbReference>
<keyword evidence="13" id="KW-0472">Membrane</keyword>
<dbReference type="InterPro" id="IPR036890">
    <property type="entry name" value="HATPase_C_sf"/>
</dbReference>
<keyword evidence="9" id="KW-0805">Transcription regulation</keyword>
<dbReference type="Pfam" id="PF12833">
    <property type="entry name" value="HTH_18"/>
    <property type="match status" value="1"/>
</dbReference>
<feature type="modified residue" description="4-aspartylphosphate" evidence="11">
    <location>
        <position position="1151"/>
    </location>
</feature>
<keyword evidence="6 17" id="KW-0418">Kinase</keyword>
<dbReference type="Pfam" id="PF07495">
    <property type="entry name" value="Y_Y_Y"/>
    <property type="match status" value="1"/>
</dbReference>
<dbReference type="CDD" id="cd00075">
    <property type="entry name" value="HATPase"/>
    <property type="match status" value="1"/>
</dbReference>
<evidence type="ECO:0000256" key="4">
    <source>
        <dbReference type="ARBA" id="ARBA00022679"/>
    </source>
</evidence>
<keyword evidence="4" id="KW-0808">Transferase</keyword>
<feature type="coiled-coil region" evidence="12">
    <location>
        <begin position="825"/>
        <end position="852"/>
    </location>
</feature>
<evidence type="ECO:0000313" key="17">
    <source>
        <dbReference type="EMBL" id="SMO52451.1"/>
    </source>
</evidence>
<evidence type="ECO:0000256" key="13">
    <source>
        <dbReference type="SAM" id="Phobius"/>
    </source>
</evidence>
<evidence type="ECO:0000256" key="5">
    <source>
        <dbReference type="ARBA" id="ARBA00022741"/>
    </source>
</evidence>
<dbReference type="Pfam" id="PF00512">
    <property type="entry name" value="HisKA"/>
    <property type="match status" value="1"/>
</dbReference>
<organism evidence="17 18">
    <name type="scientific">Saccharicrinis carchari</name>
    <dbReference type="NCBI Taxonomy" id="1168039"/>
    <lineage>
        <taxon>Bacteria</taxon>
        <taxon>Pseudomonadati</taxon>
        <taxon>Bacteroidota</taxon>
        <taxon>Bacteroidia</taxon>
        <taxon>Marinilabiliales</taxon>
        <taxon>Marinilabiliaceae</taxon>
        <taxon>Saccharicrinis</taxon>
    </lineage>
</organism>
<dbReference type="InterPro" id="IPR003661">
    <property type="entry name" value="HisK_dim/P_dom"/>
</dbReference>
<evidence type="ECO:0000256" key="1">
    <source>
        <dbReference type="ARBA" id="ARBA00000085"/>
    </source>
</evidence>
<reference evidence="17 18" key="1">
    <citation type="submission" date="2017-05" db="EMBL/GenBank/DDBJ databases">
        <authorList>
            <person name="Varghese N."/>
            <person name="Submissions S."/>
        </authorList>
    </citation>
    <scope>NUCLEOTIDE SEQUENCE [LARGE SCALE GENOMIC DNA]</scope>
    <source>
        <strain evidence="17 18">DSM 27040</strain>
    </source>
</reference>
<keyword evidence="8" id="KW-0902">Two-component regulatory system</keyword>
<accession>A0A521C0Y2</accession>
<evidence type="ECO:0000256" key="11">
    <source>
        <dbReference type="PROSITE-ProRule" id="PRU00169"/>
    </source>
</evidence>
<dbReference type="PROSITE" id="PS01124">
    <property type="entry name" value="HTH_ARAC_FAMILY_2"/>
    <property type="match status" value="1"/>
</dbReference>
<evidence type="ECO:0000256" key="12">
    <source>
        <dbReference type="SAM" id="Coils"/>
    </source>
</evidence>
<dbReference type="PANTHER" id="PTHR43547:SF2">
    <property type="entry name" value="HYBRID SIGNAL TRANSDUCTION HISTIDINE KINASE C"/>
    <property type="match status" value="1"/>
</dbReference>
<evidence type="ECO:0000256" key="9">
    <source>
        <dbReference type="ARBA" id="ARBA00023015"/>
    </source>
</evidence>
<dbReference type="PRINTS" id="PR00344">
    <property type="entry name" value="BCTRLSENSOR"/>
</dbReference>
<evidence type="ECO:0000256" key="2">
    <source>
        <dbReference type="ARBA" id="ARBA00012438"/>
    </source>
</evidence>
<dbReference type="InterPro" id="IPR009057">
    <property type="entry name" value="Homeodomain-like_sf"/>
</dbReference>
<dbReference type="PROSITE" id="PS50109">
    <property type="entry name" value="HIS_KIN"/>
    <property type="match status" value="1"/>
</dbReference>
<feature type="transmembrane region" description="Helical" evidence="13">
    <location>
        <begin position="793"/>
        <end position="815"/>
    </location>
</feature>
<dbReference type="InterPro" id="IPR011123">
    <property type="entry name" value="Y_Y_Y"/>
</dbReference>
<keyword evidence="12" id="KW-0175">Coiled coil</keyword>
<dbReference type="InterPro" id="IPR003594">
    <property type="entry name" value="HATPase_dom"/>
</dbReference>
<dbReference type="Gene3D" id="3.30.565.10">
    <property type="entry name" value="Histidine kinase-like ATPase, C-terminal domain"/>
    <property type="match status" value="1"/>
</dbReference>
<dbReference type="InterPro" id="IPR004358">
    <property type="entry name" value="Sig_transdc_His_kin-like_C"/>
</dbReference>
<evidence type="ECO:0000256" key="7">
    <source>
        <dbReference type="ARBA" id="ARBA00022840"/>
    </source>
</evidence>
<evidence type="ECO:0000313" key="18">
    <source>
        <dbReference type="Proteomes" id="UP000319040"/>
    </source>
</evidence>
<evidence type="ECO:0000256" key="10">
    <source>
        <dbReference type="ARBA" id="ARBA00023163"/>
    </source>
</evidence>
<feature type="domain" description="Response regulatory" evidence="16">
    <location>
        <begin position="1103"/>
        <end position="1218"/>
    </location>
</feature>
<dbReference type="EC" id="2.7.13.3" evidence="2"/>
<gene>
    <name evidence="17" type="ORF">SAMN06265379_102250</name>
</gene>
<keyword evidence="3 11" id="KW-0597">Phosphoprotein</keyword>
<dbReference type="InterPro" id="IPR005467">
    <property type="entry name" value="His_kinase_dom"/>
</dbReference>
<evidence type="ECO:0000259" key="15">
    <source>
        <dbReference type="PROSITE" id="PS50109"/>
    </source>
</evidence>
<evidence type="ECO:0000256" key="3">
    <source>
        <dbReference type="ARBA" id="ARBA00022553"/>
    </source>
</evidence>